<name>A0A2I0KIT8_PUNGR</name>
<protein>
    <submittedName>
        <fullName evidence="2">Uncharacterized protein</fullName>
    </submittedName>
</protein>
<dbReference type="Proteomes" id="UP000233551">
    <property type="component" value="Unassembled WGS sequence"/>
</dbReference>
<sequence length="112" mass="12663">MPQPIYSPFPSPPVLKQWKRKREVDQPGLPDRPTPPWLRSAEVPLASIDLLGRGRRLAGEATTFFSLKIERGGKLAGVSPSNHHLLKRGRRRRPKRRGAPNWSTSFPTSLLH</sequence>
<feature type="compositionally biased region" description="Basic residues" evidence="1">
    <location>
        <begin position="84"/>
        <end position="98"/>
    </location>
</feature>
<organism evidence="2 3">
    <name type="scientific">Punica granatum</name>
    <name type="common">Pomegranate</name>
    <dbReference type="NCBI Taxonomy" id="22663"/>
    <lineage>
        <taxon>Eukaryota</taxon>
        <taxon>Viridiplantae</taxon>
        <taxon>Streptophyta</taxon>
        <taxon>Embryophyta</taxon>
        <taxon>Tracheophyta</taxon>
        <taxon>Spermatophyta</taxon>
        <taxon>Magnoliopsida</taxon>
        <taxon>eudicotyledons</taxon>
        <taxon>Gunneridae</taxon>
        <taxon>Pentapetalae</taxon>
        <taxon>rosids</taxon>
        <taxon>malvids</taxon>
        <taxon>Myrtales</taxon>
        <taxon>Lythraceae</taxon>
        <taxon>Punica</taxon>
    </lineage>
</organism>
<dbReference type="AlphaFoldDB" id="A0A2I0KIT8"/>
<reference evidence="2 3" key="1">
    <citation type="submission" date="2017-11" db="EMBL/GenBank/DDBJ databases">
        <title>De-novo sequencing of pomegranate (Punica granatum L.) genome.</title>
        <authorList>
            <person name="Akparov Z."/>
            <person name="Amiraslanov A."/>
            <person name="Hajiyeva S."/>
            <person name="Abbasov M."/>
            <person name="Kaur K."/>
            <person name="Hamwieh A."/>
            <person name="Solovyev V."/>
            <person name="Salamov A."/>
            <person name="Braich B."/>
            <person name="Kosarev P."/>
            <person name="Mahmoud A."/>
            <person name="Hajiyev E."/>
            <person name="Babayeva S."/>
            <person name="Izzatullayeva V."/>
            <person name="Mammadov A."/>
            <person name="Mammadov A."/>
            <person name="Sharifova S."/>
            <person name="Ojaghi J."/>
            <person name="Eynullazada K."/>
            <person name="Bayramov B."/>
            <person name="Abdulazimova A."/>
            <person name="Shahmuradov I."/>
        </authorList>
    </citation>
    <scope>NUCLEOTIDE SEQUENCE [LARGE SCALE GENOMIC DNA]</scope>
    <source>
        <strain evidence="3">cv. AG2017</strain>
        <tissue evidence="2">Leaf</tissue>
    </source>
</reference>
<evidence type="ECO:0000313" key="3">
    <source>
        <dbReference type="Proteomes" id="UP000233551"/>
    </source>
</evidence>
<dbReference type="EMBL" id="PGOL01000556">
    <property type="protein sequence ID" value="PKI68435.1"/>
    <property type="molecule type" value="Genomic_DNA"/>
</dbReference>
<evidence type="ECO:0000313" key="2">
    <source>
        <dbReference type="EMBL" id="PKI68435.1"/>
    </source>
</evidence>
<gene>
    <name evidence="2" type="ORF">CRG98_011176</name>
</gene>
<proteinExistence type="predicted"/>
<comment type="caution">
    <text evidence="2">The sequence shown here is derived from an EMBL/GenBank/DDBJ whole genome shotgun (WGS) entry which is preliminary data.</text>
</comment>
<feature type="region of interest" description="Disordered" evidence="1">
    <location>
        <begin position="1"/>
        <end position="38"/>
    </location>
</feature>
<feature type="region of interest" description="Disordered" evidence="1">
    <location>
        <begin position="76"/>
        <end position="112"/>
    </location>
</feature>
<keyword evidence="3" id="KW-1185">Reference proteome</keyword>
<evidence type="ECO:0000256" key="1">
    <source>
        <dbReference type="SAM" id="MobiDB-lite"/>
    </source>
</evidence>
<feature type="compositionally biased region" description="Pro residues" evidence="1">
    <location>
        <begin position="1"/>
        <end position="13"/>
    </location>
</feature>
<feature type="compositionally biased region" description="Polar residues" evidence="1">
    <location>
        <begin position="101"/>
        <end position="112"/>
    </location>
</feature>
<accession>A0A2I0KIT8</accession>